<keyword evidence="3" id="KW-1185">Reference proteome</keyword>
<feature type="compositionally biased region" description="Basic residues" evidence="1">
    <location>
        <begin position="294"/>
        <end position="310"/>
    </location>
</feature>
<sequence>MSADSTPTPRFPGVVGHGRVTAMLSRAIARSRLHHGLVFSGPRGIGKATLARGLACALTCAVSPAVGCGQCDSCRRMLCGLHTDFTVLEGQGKSRTVATGPAREVALRVQHAPFEAAAHVIVIDPADRMHPAAAAALLKSIEEPRPGVHWVLLATNLHDILDTILSRCMTIPLEALNTEDTRSVVDAELERLAQARGLEVDPRRRELAISLAGGSPGVALELLSDASLEPTKELLAATLRALELGVPAIFGGDRSPLWSAWKTAVQATPEPGELAAAAAAEAEAREEVVVVKAKGRAKKKTKKKAKKKSSKAKESPARQRAAAGRLAELWLLHLRELLLGRSGLADMPAATRIDTSTLAAHMQAIQLFQAQLVRNPNVRLSFEQLLLQLGARS</sequence>
<dbReference type="AlphaFoldDB" id="A6GEP6"/>
<reference evidence="2 3" key="1">
    <citation type="submission" date="2007-06" db="EMBL/GenBank/DDBJ databases">
        <authorList>
            <person name="Shimkets L."/>
            <person name="Ferriera S."/>
            <person name="Johnson J."/>
            <person name="Kravitz S."/>
            <person name="Beeson K."/>
            <person name="Sutton G."/>
            <person name="Rogers Y.-H."/>
            <person name="Friedman R."/>
            <person name="Frazier M."/>
            <person name="Venter J.C."/>
        </authorList>
    </citation>
    <scope>NUCLEOTIDE SEQUENCE [LARGE SCALE GENOMIC DNA]</scope>
    <source>
        <strain evidence="2 3">SIR-1</strain>
    </source>
</reference>
<evidence type="ECO:0000313" key="2">
    <source>
        <dbReference type="EMBL" id="EDM75629.1"/>
    </source>
</evidence>
<proteinExistence type="predicted"/>
<dbReference type="OrthoDB" id="9810148at2"/>
<dbReference type="EMBL" id="ABCS01000085">
    <property type="protein sequence ID" value="EDM75629.1"/>
    <property type="molecule type" value="Genomic_DNA"/>
</dbReference>
<dbReference type="Gene3D" id="3.40.50.300">
    <property type="entry name" value="P-loop containing nucleotide triphosphate hydrolases"/>
    <property type="match status" value="1"/>
</dbReference>
<dbReference type="GO" id="GO:0006261">
    <property type="term" value="P:DNA-templated DNA replication"/>
    <property type="evidence" value="ECO:0007669"/>
    <property type="project" value="TreeGrafter"/>
</dbReference>
<dbReference type="eggNOG" id="COG2812">
    <property type="taxonomic scope" value="Bacteria"/>
</dbReference>
<feature type="region of interest" description="Disordered" evidence="1">
    <location>
        <begin position="294"/>
        <end position="319"/>
    </location>
</feature>
<dbReference type="PANTHER" id="PTHR11669">
    <property type="entry name" value="REPLICATION FACTOR C / DNA POLYMERASE III GAMMA-TAU SUBUNIT"/>
    <property type="match status" value="1"/>
</dbReference>
<dbReference type="Pfam" id="PF13177">
    <property type="entry name" value="DNA_pol3_delta2"/>
    <property type="match status" value="1"/>
</dbReference>
<organism evidence="2 3">
    <name type="scientific">Plesiocystis pacifica SIR-1</name>
    <dbReference type="NCBI Taxonomy" id="391625"/>
    <lineage>
        <taxon>Bacteria</taxon>
        <taxon>Pseudomonadati</taxon>
        <taxon>Myxococcota</taxon>
        <taxon>Polyangia</taxon>
        <taxon>Nannocystales</taxon>
        <taxon>Nannocystaceae</taxon>
        <taxon>Plesiocystis</taxon>
    </lineage>
</organism>
<evidence type="ECO:0000256" key="1">
    <source>
        <dbReference type="SAM" id="MobiDB-lite"/>
    </source>
</evidence>
<dbReference type="STRING" id="391625.PPSIR1_13330"/>
<dbReference type="SUPFAM" id="SSF52540">
    <property type="entry name" value="P-loop containing nucleoside triphosphate hydrolases"/>
    <property type="match status" value="1"/>
</dbReference>
<accession>A6GEP6</accession>
<dbReference type="InterPro" id="IPR050238">
    <property type="entry name" value="DNA_Rep/Repair_Clamp_Loader"/>
</dbReference>
<name>A6GEP6_9BACT</name>
<gene>
    <name evidence="2" type="ORF">PPSIR1_13330</name>
</gene>
<dbReference type="Proteomes" id="UP000005801">
    <property type="component" value="Unassembled WGS sequence"/>
</dbReference>
<dbReference type="PANTHER" id="PTHR11669:SF8">
    <property type="entry name" value="DNA POLYMERASE III SUBUNIT DELTA"/>
    <property type="match status" value="1"/>
</dbReference>
<dbReference type="RefSeq" id="WP_006975186.1">
    <property type="nucleotide sequence ID" value="NZ_ABCS01000085.1"/>
</dbReference>
<comment type="caution">
    <text evidence="2">The sequence shown here is derived from an EMBL/GenBank/DDBJ whole genome shotgun (WGS) entry which is preliminary data.</text>
</comment>
<dbReference type="InterPro" id="IPR027417">
    <property type="entry name" value="P-loop_NTPase"/>
</dbReference>
<evidence type="ECO:0000313" key="3">
    <source>
        <dbReference type="Proteomes" id="UP000005801"/>
    </source>
</evidence>
<protein>
    <submittedName>
        <fullName evidence="2">DNA polymerase III subunits gamma and tau</fullName>
    </submittedName>
</protein>